<feature type="transmembrane region" description="Helical" evidence="16">
    <location>
        <begin position="67"/>
        <end position="90"/>
    </location>
</feature>
<keyword evidence="5" id="KW-0444">Lipid biosynthesis</keyword>
<evidence type="ECO:0000256" key="15">
    <source>
        <dbReference type="NCBIfam" id="TIGR04265"/>
    </source>
</evidence>
<dbReference type="AlphaFoldDB" id="A0A0M6XX94"/>
<dbReference type="RefSeq" id="WP_022998804.1">
    <property type="nucleotide sequence ID" value="NZ_CXST01000001.1"/>
</dbReference>
<dbReference type="GO" id="GO:0008808">
    <property type="term" value="F:cardiolipin synthase activity"/>
    <property type="evidence" value="ECO:0007669"/>
    <property type="project" value="UniProtKB-UniRule"/>
</dbReference>
<dbReference type="InterPro" id="IPR025202">
    <property type="entry name" value="PLD-like_dom"/>
</dbReference>
<keyword evidence="13" id="KW-0594">Phospholipid biosynthesis</keyword>
<dbReference type="EMBL" id="CXST01000001">
    <property type="protein sequence ID" value="CTQ42123.1"/>
    <property type="molecule type" value="Genomic_DNA"/>
</dbReference>
<keyword evidence="6" id="KW-0964">Secreted</keyword>
<dbReference type="STRING" id="187304.B0E33_27360"/>
<dbReference type="Pfam" id="PF13091">
    <property type="entry name" value="PLDc_2"/>
    <property type="match status" value="2"/>
</dbReference>
<evidence type="ECO:0000259" key="17">
    <source>
        <dbReference type="PROSITE" id="PS50035"/>
    </source>
</evidence>
<dbReference type="NCBIfam" id="TIGR04265">
    <property type="entry name" value="bac_cardiolipin"/>
    <property type="match status" value="1"/>
</dbReference>
<dbReference type="GO" id="GO:0005576">
    <property type="term" value="C:extracellular region"/>
    <property type="evidence" value="ECO:0007669"/>
    <property type="project" value="UniProtKB-SubCell"/>
</dbReference>
<dbReference type="InterPro" id="IPR022924">
    <property type="entry name" value="Cardiolipin_synthase"/>
</dbReference>
<evidence type="ECO:0000256" key="4">
    <source>
        <dbReference type="ARBA" id="ARBA00022475"/>
    </source>
</evidence>
<comment type="subcellular location">
    <subcellularLocation>
        <location evidence="3">Cell membrane</location>
        <topology evidence="3">Multi-pass membrane protein</topology>
    </subcellularLocation>
    <subcellularLocation>
        <location evidence="2">Secreted</location>
    </subcellularLocation>
</comment>
<dbReference type="InterPro" id="IPR001736">
    <property type="entry name" value="PLipase_D/transphosphatidylase"/>
</dbReference>
<dbReference type="InterPro" id="IPR027379">
    <property type="entry name" value="CLS_N"/>
</dbReference>
<evidence type="ECO:0000256" key="14">
    <source>
        <dbReference type="ARBA" id="ARBA00023264"/>
    </source>
</evidence>
<gene>
    <name evidence="18" type="primary">ywiE_1</name>
    <name evidence="18" type="ORF">LAL4801_00546</name>
</gene>
<evidence type="ECO:0000256" key="12">
    <source>
        <dbReference type="ARBA" id="ARBA00023136"/>
    </source>
</evidence>
<evidence type="ECO:0000256" key="8">
    <source>
        <dbReference type="ARBA" id="ARBA00022692"/>
    </source>
</evidence>
<evidence type="ECO:0000256" key="9">
    <source>
        <dbReference type="ARBA" id="ARBA00022737"/>
    </source>
</evidence>
<dbReference type="OrthoDB" id="9762009at2"/>
<evidence type="ECO:0000256" key="3">
    <source>
        <dbReference type="ARBA" id="ARBA00004651"/>
    </source>
</evidence>
<sequence length="504" mass="56691">MSSADQALAQGGDAAEAVIRDAVTDAGVLDVMANNLGLVAAFVAIMYVTAGICAVREVMNSRTSQGSVAWLLSLFFLPYLTVPLYFVFGWRSFSDYEKIQATLGRAERARRADELGLTDHEETRDWPVLSRVAGVPFMAGNKADLLIDGDATFTAIKNEIAKARNVIFFQFFAIHDDELGRDMADALIARAKDGITVYFLYDDVGSHSLSKDYLTRLKNAGVKVCGFNENHKFLRLLGPMRLNYRNHRKLVVIDYRVTFVGGHNVADQYVGRDNWFGHWRDTHVRVEGPAAVACALSFVEDWLWASGERIELPQVGEIPMPGDEAVLVMPTGPADKLEECALAFVETAARARKRLWITTPYLVPSLDIQTALCSAAMRGVDVRVLMPEKRDHWTVWLASHAYEDTLVQRGVKVYRYIDGFLHQKVTLMDDELVSIGTVNFDNRSFQINFELTLWFTHPRMIDNVESMLETDFQNSRLTWPDAFQSRSYVFRVLAQGARLLSPIL</sequence>
<protein>
    <recommendedName>
        <fullName evidence="15">Cardiolipin synthase</fullName>
        <ecNumber evidence="15">2.7.8.-</ecNumber>
    </recommendedName>
</protein>
<dbReference type="PANTHER" id="PTHR21248">
    <property type="entry name" value="CARDIOLIPIN SYNTHASE"/>
    <property type="match status" value="1"/>
</dbReference>
<keyword evidence="9" id="KW-0677">Repeat</keyword>
<evidence type="ECO:0000256" key="13">
    <source>
        <dbReference type="ARBA" id="ARBA00023209"/>
    </source>
</evidence>
<dbReference type="EC" id="2.7.8.-" evidence="15"/>
<keyword evidence="12 16" id="KW-0472">Membrane</keyword>
<keyword evidence="11" id="KW-0443">Lipid metabolism</keyword>
<evidence type="ECO:0000256" key="1">
    <source>
        <dbReference type="ARBA" id="ARBA00003145"/>
    </source>
</evidence>
<keyword evidence="8 16" id="KW-0812">Transmembrane</keyword>
<reference evidence="19" key="1">
    <citation type="submission" date="2015-07" db="EMBL/GenBank/DDBJ databases">
        <authorList>
            <person name="Rodrigo-Torres Lidia"/>
            <person name="Arahal R.David."/>
        </authorList>
    </citation>
    <scope>NUCLEOTIDE SEQUENCE [LARGE SCALE GENOMIC DNA]</scope>
    <source>
        <strain evidence="19">CECT 4801</strain>
    </source>
</reference>
<evidence type="ECO:0000256" key="7">
    <source>
        <dbReference type="ARBA" id="ARBA00022679"/>
    </source>
</evidence>
<dbReference type="Gene3D" id="3.30.870.10">
    <property type="entry name" value="Endonuclease Chain A"/>
    <property type="match status" value="2"/>
</dbReference>
<dbReference type="GO" id="GO:0005886">
    <property type="term" value="C:plasma membrane"/>
    <property type="evidence" value="ECO:0007669"/>
    <property type="project" value="UniProtKB-SubCell"/>
</dbReference>
<dbReference type="Proteomes" id="UP000048926">
    <property type="component" value="Unassembled WGS sequence"/>
</dbReference>
<evidence type="ECO:0000256" key="2">
    <source>
        <dbReference type="ARBA" id="ARBA00004613"/>
    </source>
</evidence>
<feature type="transmembrane region" description="Helical" evidence="16">
    <location>
        <begin position="36"/>
        <end position="55"/>
    </location>
</feature>
<keyword evidence="14" id="KW-1208">Phospholipid metabolism</keyword>
<dbReference type="GO" id="GO:0032049">
    <property type="term" value="P:cardiolipin biosynthetic process"/>
    <property type="evidence" value="ECO:0007669"/>
    <property type="project" value="UniProtKB-UniRule"/>
</dbReference>
<evidence type="ECO:0000313" key="19">
    <source>
        <dbReference type="Proteomes" id="UP000048926"/>
    </source>
</evidence>
<dbReference type="SMART" id="SM00155">
    <property type="entry name" value="PLDc"/>
    <property type="match status" value="2"/>
</dbReference>
<organism evidence="18 19">
    <name type="scientific">Roseibium aggregatum</name>
    <dbReference type="NCBI Taxonomy" id="187304"/>
    <lineage>
        <taxon>Bacteria</taxon>
        <taxon>Pseudomonadati</taxon>
        <taxon>Pseudomonadota</taxon>
        <taxon>Alphaproteobacteria</taxon>
        <taxon>Hyphomicrobiales</taxon>
        <taxon>Stappiaceae</taxon>
        <taxon>Roseibium</taxon>
    </lineage>
</organism>
<dbReference type="Pfam" id="PF13396">
    <property type="entry name" value="PLDc_N"/>
    <property type="match status" value="1"/>
</dbReference>
<evidence type="ECO:0000256" key="10">
    <source>
        <dbReference type="ARBA" id="ARBA00022989"/>
    </source>
</evidence>
<name>A0A0M6XX94_9HYPH</name>
<feature type="domain" description="PLD phosphodiesterase" evidence="17">
    <location>
        <begin position="417"/>
        <end position="444"/>
    </location>
</feature>
<keyword evidence="19" id="KW-1185">Reference proteome</keyword>
<comment type="function">
    <text evidence="1">Could be a virulence factor.</text>
</comment>
<keyword evidence="4" id="KW-1003">Cell membrane</keyword>
<dbReference type="PANTHER" id="PTHR21248:SF22">
    <property type="entry name" value="PHOSPHOLIPASE D"/>
    <property type="match status" value="1"/>
</dbReference>
<dbReference type="SUPFAM" id="SSF56024">
    <property type="entry name" value="Phospholipase D/nuclease"/>
    <property type="match status" value="2"/>
</dbReference>
<dbReference type="PROSITE" id="PS50035">
    <property type="entry name" value="PLD"/>
    <property type="match status" value="2"/>
</dbReference>
<keyword evidence="10 16" id="KW-1133">Transmembrane helix</keyword>
<proteinExistence type="predicted"/>
<evidence type="ECO:0000256" key="16">
    <source>
        <dbReference type="SAM" id="Phobius"/>
    </source>
</evidence>
<evidence type="ECO:0000256" key="5">
    <source>
        <dbReference type="ARBA" id="ARBA00022516"/>
    </source>
</evidence>
<accession>A0A0M6XX94</accession>
<feature type="domain" description="PLD phosphodiesterase" evidence="17">
    <location>
        <begin position="242"/>
        <end position="269"/>
    </location>
</feature>
<evidence type="ECO:0000313" key="18">
    <source>
        <dbReference type="EMBL" id="CTQ42123.1"/>
    </source>
</evidence>
<evidence type="ECO:0000256" key="6">
    <source>
        <dbReference type="ARBA" id="ARBA00022525"/>
    </source>
</evidence>
<evidence type="ECO:0000256" key="11">
    <source>
        <dbReference type="ARBA" id="ARBA00023098"/>
    </source>
</evidence>
<keyword evidence="7 18" id="KW-0808">Transferase</keyword>